<feature type="domain" description="Response regulatory" evidence="6">
    <location>
        <begin position="3"/>
        <end position="120"/>
    </location>
</feature>
<dbReference type="SUPFAM" id="SSF46689">
    <property type="entry name" value="Homeodomain-like"/>
    <property type="match status" value="1"/>
</dbReference>
<dbReference type="InterPro" id="IPR009057">
    <property type="entry name" value="Homeodomain-like_sf"/>
</dbReference>
<feature type="domain" description="HTH araC/xylS-type" evidence="5">
    <location>
        <begin position="383"/>
        <end position="481"/>
    </location>
</feature>
<dbReference type="RefSeq" id="WP_209870815.1">
    <property type="nucleotide sequence ID" value="NZ_JAGGLV010000003.1"/>
</dbReference>
<dbReference type="PROSITE" id="PS50110">
    <property type="entry name" value="RESPONSE_REGULATORY"/>
    <property type="match status" value="1"/>
</dbReference>
<dbReference type="Pfam" id="PF12833">
    <property type="entry name" value="HTH_18"/>
    <property type="match status" value="1"/>
</dbReference>
<dbReference type="PANTHER" id="PTHR43280:SF2">
    <property type="entry name" value="HTH-TYPE TRANSCRIPTIONAL REGULATOR EXSA"/>
    <property type="match status" value="1"/>
</dbReference>
<evidence type="ECO:0000313" key="8">
    <source>
        <dbReference type="Proteomes" id="UP000773462"/>
    </source>
</evidence>
<name>A0ABS4NPA6_9BACL</name>
<keyword evidence="1" id="KW-0805">Transcription regulation</keyword>
<dbReference type="InterPro" id="IPR018060">
    <property type="entry name" value="HTH_AraC"/>
</dbReference>
<evidence type="ECO:0000259" key="6">
    <source>
        <dbReference type="PROSITE" id="PS50110"/>
    </source>
</evidence>
<evidence type="ECO:0000256" key="2">
    <source>
        <dbReference type="ARBA" id="ARBA00023125"/>
    </source>
</evidence>
<dbReference type="InterPro" id="IPR011006">
    <property type="entry name" value="CheY-like_superfamily"/>
</dbReference>
<dbReference type="InterPro" id="IPR001789">
    <property type="entry name" value="Sig_transdc_resp-reg_receiver"/>
</dbReference>
<dbReference type="PROSITE" id="PS00041">
    <property type="entry name" value="HTH_ARAC_FAMILY_1"/>
    <property type="match status" value="1"/>
</dbReference>
<keyword evidence="4" id="KW-0597">Phosphoprotein</keyword>
<keyword evidence="2" id="KW-0238">DNA-binding</keyword>
<evidence type="ECO:0000256" key="4">
    <source>
        <dbReference type="PROSITE-ProRule" id="PRU00169"/>
    </source>
</evidence>
<dbReference type="PROSITE" id="PS01124">
    <property type="entry name" value="HTH_ARAC_FAMILY_2"/>
    <property type="match status" value="1"/>
</dbReference>
<keyword evidence="3" id="KW-0804">Transcription</keyword>
<dbReference type="SMART" id="SM00448">
    <property type="entry name" value="REC"/>
    <property type="match status" value="1"/>
</dbReference>
<comment type="caution">
    <text evidence="7">The sequence shown here is derived from an EMBL/GenBank/DDBJ whole genome shotgun (WGS) entry which is preliminary data.</text>
</comment>
<dbReference type="Gene3D" id="3.40.50.2300">
    <property type="match status" value="1"/>
</dbReference>
<evidence type="ECO:0000256" key="3">
    <source>
        <dbReference type="ARBA" id="ARBA00023163"/>
    </source>
</evidence>
<proteinExistence type="predicted"/>
<evidence type="ECO:0000259" key="5">
    <source>
        <dbReference type="PROSITE" id="PS01124"/>
    </source>
</evidence>
<dbReference type="Pfam" id="PF00072">
    <property type="entry name" value="Response_reg"/>
    <property type="match status" value="1"/>
</dbReference>
<protein>
    <submittedName>
        <fullName evidence="7">YesN/AraC family two-component response regulator</fullName>
    </submittedName>
</protein>
<keyword evidence="8" id="KW-1185">Reference proteome</keyword>
<dbReference type="SUPFAM" id="SSF52172">
    <property type="entry name" value="CheY-like"/>
    <property type="match status" value="1"/>
</dbReference>
<dbReference type="SMART" id="SM00342">
    <property type="entry name" value="HTH_ARAC"/>
    <property type="match status" value="1"/>
</dbReference>
<dbReference type="Gene3D" id="1.10.10.60">
    <property type="entry name" value="Homeodomain-like"/>
    <property type="match status" value="2"/>
</dbReference>
<dbReference type="EMBL" id="JAGGLV010000003">
    <property type="protein sequence ID" value="MBP2111249.1"/>
    <property type="molecule type" value="Genomic_DNA"/>
</dbReference>
<accession>A0ABS4NPA6</accession>
<organism evidence="7 8">
    <name type="scientific">Paenibacillus silagei</name>
    <dbReference type="NCBI Taxonomy" id="1670801"/>
    <lineage>
        <taxon>Bacteria</taxon>
        <taxon>Bacillati</taxon>
        <taxon>Bacillota</taxon>
        <taxon>Bacilli</taxon>
        <taxon>Bacillales</taxon>
        <taxon>Paenibacillaceae</taxon>
        <taxon>Paenibacillus</taxon>
    </lineage>
</organism>
<evidence type="ECO:0000313" key="7">
    <source>
        <dbReference type="EMBL" id="MBP2111249.1"/>
    </source>
</evidence>
<evidence type="ECO:0000256" key="1">
    <source>
        <dbReference type="ARBA" id="ARBA00023015"/>
    </source>
</evidence>
<dbReference type="Proteomes" id="UP000773462">
    <property type="component" value="Unassembled WGS sequence"/>
</dbReference>
<reference evidence="7 8" key="1">
    <citation type="submission" date="2021-03" db="EMBL/GenBank/DDBJ databases">
        <title>Genomic Encyclopedia of Type Strains, Phase IV (KMG-IV): sequencing the most valuable type-strain genomes for metagenomic binning, comparative biology and taxonomic classification.</title>
        <authorList>
            <person name="Goeker M."/>
        </authorList>
    </citation>
    <scope>NUCLEOTIDE SEQUENCE [LARGE SCALE GENOMIC DNA]</scope>
    <source>
        <strain evidence="7 8">DSM 101953</strain>
    </source>
</reference>
<dbReference type="InterPro" id="IPR018062">
    <property type="entry name" value="HTH_AraC-typ_CS"/>
</dbReference>
<sequence>MYKVIIVDDESWAIRGISNAFDWEQYGFEISGQFTSAYQAWEAIALQEPDLVVTDIRMPEISGLDLMKRAKAQGIDSEFVIISGYAEFEYAQEALRYGALDYFLKPLDVDMTDTFLAKLALHFSRRSAARNHLLLDALTSADEDEITRCLPAGMSAGGCRVLAVHYEANRPKLGELLKLDGQPVHVLEVENGASTLLAVLITEQESELEGITDEWPAAAGSPGLPVVGISSIGSGLKQISKLIKEAELAASRVFVDDASGAFHYYNPKLPLVKPCIDELHSIVHGNQYDSIETYILGLQEYFRLHELGMIEVVYLWNQAVGLLTSAYSEELRDMELEFLNYAELKERFEDLESLCSFLQDVLTVLRQGNSRALQEGDILSCFNRMVAYIDRNYEQKLYLKELSVQFFINQVYCCQLFKKNLGKTFSEYVAELRIRKARGLLQQTDLSIESIAIQSGYVDYYYFNKVFKKHCGMTPAKFRKRESERSNRP</sequence>
<gene>
    <name evidence="7" type="ORF">J2Z70_001390</name>
</gene>
<dbReference type="CDD" id="cd17536">
    <property type="entry name" value="REC_YesN-like"/>
    <property type="match status" value="1"/>
</dbReference>
<dbReference type="PANTHER" id="PTHR43280">
    <property type="entry name" value="ARAC-FAMILY TRANSCRIPTIONAL REGULATOR"/>
    <property type="match status" value="1"/>
</dbReference>
<feature type="modified residue" description="4-aspartylphosphate" evidence="4">
    <location>
        <position position="55"/>
    </location>
</feature>